<name>A0ABY5BDQ6_BURGL</name>
<dbReference type="Proteomes" id="UP001056386">
    <property type="component" value="Chromosome 1"/>
</dbReference>
<keyword evidence="1" id="KW-0472">Membrane</keyword>
<keyword evidence="3" id="KW-1185">Reference proteome</keyword>
<evidence type="ECO:0000313" key="3">
    <source>
        <dbReference type="Proteomes" id="UP001056386"/>
    </source>
</evidence>
<dbReference type="RefSeq" id="WP_252836698.1">
    <property type="nucleotide sequence ID" value="NZ_CP099587.1"/>
</dbReference>
<sequence length="58" mass="6022">MRALSLPRPRADNALLAVAARRSPLRYVIEGAAWAGACGAGVGALWYSAVLARAGGWL</sequence>
<keyword evidence="1" id="KW-1133">Transmembrane helix</keyword>
<evidence type="ECO:0000256" key="1">
    <source>
        <dbReference type="SAM" id="Phobius"/>
    </source>
</evidence>
<dbReference type="EMBL" id="CP099587">
    <property type="protein sequence ID" value="USS44650.1"/>
    <property type="molecule type" value="Genomic_DNA"/>
</dbReference>
<reference evidence="2" key="1">
    <citation type="submission" date="2022-06" db="EMBL/GenBank/DDBJ databases">
        <title>Draft genome sequence of Burkholderia glumae strain GR20004 isolated from rice panicle showing bacterial panicle blight.</title>
        <authorList>
            <person name="Choi S.Y."/>
            <person name="Lee Y.H."/>
        </authorList>
    </citation>
    <scope>NUCLEOTIDE SEQUENCE</scope>
    <source>
        <strain evidence="2">GR20004</strain>
    </source>
</reference>
<protein>
    <submittedName>
        <fullName evidence="2">Uncharacterized protein</fullName>
    </submittedName>
</protein>
<keyword evidence="1" id="KW-0812">Transmembrane</keyword>
<evidence type="ECO:0000313" key="2">
    <source>
        <dbReference type="EMBL" id="USS44650.1"/>
    </source>
</evidence>
<proteinExistence type="predicted"/>
<gene>
    <name evidence="2" type="ORF">NFI99_23775</name>
</gene>
<accession>A0ABY5BDQ6</accession>
<feature type="transmembrane region" description="Helical" evidence="1">
    <location>
        <begin position="31"/>
        <end position="49"/>
    </location>
</feature>
<organism evidence="2 3">
    <name type="scientific">Burkholderia glumae</name>
    <name type="common">Pseudomonas glumae</name>
    <dbReference type="NCBI Taxonomy" id="337"/>
    <lineage>
        <taxon>Bacteria</taxon>
        <taxon>Pseudomonadati</taxon>
        <taxon>Pseudomonadota</taxon>
        <taxon>Betaproteobacteria</taxon>
        <taxon>Burkholderiales</taxon>
        <taxon>Burkholderiaceae</taxon>
        <taxon>Burkholderia</taxon>
    </lineage>
</organism>